<dbReference type="EMBL" id="JAPQKH010000006">
    <property type="protein sequence ID" value="KAJ5093888.1"/>
    <property type="molecule type" value="Genomic_DNA"/>
</dbReference>
<organism evidence="1 2">
    <name type="scientific">Penicillium angulare</name>
    <dbReference type="NCBI Taxonomy" id="116970"/>
    <lineage>
        <taxon>Eukaryota</taxon>
        <taxon>Fungi</taxon>
        <taxon>Dikarya</taxon>
        <taxon>Ascomycota</taxon>
        <taxon>Pezizomycotina</taxon>
        <taxon>Eurotiomycetes</taxon>
        <taxon>Eurotiomycetidae</taxon>
        <taxon>Eurotiales</taxon>
        <taxon>Aspergillaceae</taxon>
        <taxon>Penicillium</taxon>
    </lineage>
</organism>
<reference evidence="1" key="1">
    <citation type="submission" date="2022-11" db="EMBL/GenBank/DDBJ databases">
        <authorList>
            <person name="Petersen C."/>
        </authorList>
    </citation>
    <scope>NUCLEOTIDE SEQUENCE</scope>
    <source>
        <strain evidence="1">IBT 30069</strain>
    </source>
</reference>
<comment type="caution">
    <text evidence="1">The sequence shown here is derived from an EMBL/GenBank/DDBJ whole genome shotgun (WGS) entry which is preliminary data.</text>
</comment>
<name>A0A9W9F586_9EURO</name>
<gene>
    <name evidence="1" type="ORF">N7456_009749</name>
</gene>
<accession>A0A9W9F586</accession>
<protein>
    <submittedName>
        <fullName evidence="1">Uncharacterized protein</fullName>
    </submittedName>
</protein>
<reference evidence="1" key="2">
    <citation type="journal article" date="2023" name="IMA Fungus">
        <title>Comparative genomic study of the Penicillium genus elucidates a diverse pangenome and 15 lateral gene transfer events.</title>
        <authorList>
            <person name="Petersen C."/>
            <person name="Sorensen T."/>
            <person name="Nielsen M.R."/>
            <person name="Sondergaard T.E."/>
            <person name="Sorensen J.L."/>
            <person name="Fitzpatrick D.A."/>
            <person name="Frisvad J.C."/>
            <person name="Nielsen K.L."/>
        </authorList>
    </citation>
    <scope>NUCLEOTIDE SEQUENCE</scope>
    <source>
        <strain evidence="1">IBT 30069</strain>
    </source>
</reference>
<evidence type="ECO:0000313" key="1">
    <source>
        <dbReference type="EMBL" id="KAJ5093888.1"/>
    </source>
</evidence>
<dbReference type="Proteomes" id="UP001149165">
    <property type="component" value="Unassembled WGS sequence"/>
</dbReference>
<dbReference type="AlphaFoldDB" id="A0A9W9F586"/>
<dbReference type="OrthoDB" id="3649348at2759"/>
<keyword evidence="2" id="KW-1185">Reference proteome</keyword>
<evidence type="ECO:0000313" key="2">
    <source>
        <dbReference type="Proteomes" id="UP001149165"/>
    </source>
</evidence>
<proteinExistence type="predicted"/>
<sequence length="152" mass="15972">MSSASNPIPVVVCGRSTAIGKPVSESLLPEVEVIHFIQTNEAAIKELPLLLAGQDPQSTDDNGVGSHQYGRPVRAVIFGRGYGIDDIESFKAACEGVALEPVGWIAGDPAKAPAPGAPPPGPDYFKTASRLTKEAVFKWVESGAGKDEVILY</sequence>